<dbReference type="GeneID" id="54278677"/>
<dbReference type="AlphaFoldDB" id="A0A6A5XY20"/>
<feature type="compositionally biased region" description="Low complexity" evidence="1">
    <location>
        <begin position="105"/>
        <end position="133"/>
    </location>
</feature>
<feature type="compositionally biased region" description="Polar residues" evidence="1">
    <location>
        <begin position="160"/>
        <end position="178"/>
    </location>
</feature>
<feature type="compositionally biased region" description="Low complexity" evidence="1">
    <location>
        <begin position="258"/>
        <end position="290"/>
    </location>
</feature>
<feature type="compositionally biased region" description="Polar residues" evidence="1">
    <location>
        <begin position="547"/>
        <end position="559"/>
    </location>
</feature>
<feature type="compositionally biased region" description="Low complexity" evidence="1">
    <location>
        <begin position="184"/>
        <end position="227"/>
    </location>
</feature>
<sequence length="734" mass="73811">MSKRLGPFAQGKPENPYEDRDAPGETPQRATAAQMAARKIKSAKPMRRGANSGLSQPSSSFGGPSGQPSFGFGASAPAPGGNGASNPFASINQQPAQSAGPFGGSASTSFPPAQSSAPSNAFSSSSFPAFGGNNSNGGSGFNPQPPSSTDFNFSASSSNPFGNPTANGGSSTAFSGSIFNFGGAQSQNANNTAAPNNTPFTSTAPQSNPFGGFNTGSNTNTSNSMFGQSTAASSNPFGGLGASNKPNDTSSTSNMFGASAPATTSSSSMFGNISATSNSASPAISSAPNPFAGLNSTAQNGTTTTSAPAGGNLFGTTAPSSNSIFSSGSNPFAKIPTPDTATTAAPSNLFNNTTTSTQPPNNPFAGVLSGTPSAAPSPSLFSATPAAPSNPFGGLSTSTSTEQSSSLFKPAQSTPKPEAPSTTPAAFNFGASLAKEPSKPAETPKPSGSSLFSGFGSSATPAKAQASNDKADTPKQPFSFMSTPKPADSGVSAPESASAPKANPFSGIATSTTLEKEKSLAQSTPSFGMFAKQTPAASPALPAFQPQAASSFTPFSQSPMPEKTQPPATTPAPAAAPPTATETTQESVKAKTANLPDVPKAHVPQQWKQFSAAPSSSNASGDDVNKKLVDLSAELGTLNERYRQKIISLPPMADWTALSKWHFQQSSEIAKKVIAIKKQRAAAMGITGNESVLSTKRKGSDDAPTESAYGTPSKKARPAGPSTSSVNGDVWPVW</sequence>
<accession>A0A6A5XY20</accession>
<feature type="compositionally biased region" description="Polar residues" evidence="1">
    <location>
        <begin position="411"/>
        <end position="425"/>
    </location>
</feature>
<evidence type="ECO:0000313" key="3">
    <source>
        <dbReference type="Proteomes" id="UP000799778"/>
    </source>
</evidence>
<feature type="compositionally biased region" description="Low complexity" evidence="1">
    <location>
        <begin position="147"/>
        <end position="159"/>
    </location>
</feature>
<dbReference type="RefSeq" id="XP_033385879.1">
    <property type="nucleotide sequence ID" value="XM_033521280.1"/>
</dbReference>
<dbReference type="Proteomes" id="UP000799778">
    <property type="component" value="Unassembled WGS sequence"/>
</dbReference>
<feature type="region of interest" description="Disordered" evidence="1">
    <location>
        <begin position="688"/>
        <end position="734"/>
    </location>
</feature>
<gene>
    <name evidence="2" type="ORF">BU24DRAFT_152223</name>
</gene>
<dbReference type="EMBL" id="ML978068">
    <property type="protein sequence ID" value="KAF2017540.1"/>
    <property type="molecule type" value="Genomic_DNA"/>
</dbReference>
<feature type="compositionally biased region" description="Polar residues" evidence="1">
    <location>
        <begin position="244"/>
        <end position="256"/>
    </location>
</feature>
<feature type="compositionally biased region" description="Polar residues" evidence="1">
    <location>
        <begin position="294"/>
        <end position="307"/>
    </location>
</feature>
<feature type="compositionally biased region" description="Basic residues" evidence="1">
    <location>
        <begin position="38"/>
        <end position="47"/>
    </location>
</feature>
<feature type="compositionally biased region" description="Low complexity" evidence="1">
    <location>
        <begin position="396"/>
        <end position="406"/>
    </location>
</feature>
<reference evidence="2" key="1">
    <citation type="journal article" date="2020" name="Stud. Mycol.">
        <title>101 Dothideomycetes genomes: a test case for predicting lifestyles and emergence of pathogens.</title>
        <authorList>
            <person name="Haridas S."/>
            <person name="Albert R."/>
            <person name="Binder M."/>
            <person name="Bloem J."/>
            <person name="Labutti K."/>
            <person name="Salamov A."/>
            <person name="Andreopoulos B."/>
            <person name="Baker S."/>
            <person name="Barry K."/>
            <person name="Bills G."/>
            <person name="Bluhm B."/>
            <person name="Cannon C."/>
            <person name="Castanera R."/>
            <person name="Culley D."/>
            <person name="Daum C."/>
            <person name="Ezra D."/>
            <person name="Gonzalez J."/>
            <person name="Henrissat B."/>
            <person name="Kuo A."/>
            <person name="Liang C."/>
            <person name="Lipzen A."/>
            <person name="Lutzoni F."/>
            <person name="Magnuson J."/>
            <person name="Mondo S."/>
            <person name="Nolan M."/>
            <person name="Ohm R."/>
            <person name="Pangilinan J."/>
            <person name="Park H.-J."/>
            <person name="Ramirez L."/>
            <person name="Alfaro M."/>
            <person name="Sun H."/>
            <person name="Tritt A."/>
            <person name="Yoshinaga Y."/>
            <person name="Zwiers L.-H."/>
            <person name="Turgeon B."/>
            <person name="Goodwin S."/>
            <person name="Spatafora J."/>
            <person name="Crous P."/>
            <person name="Grigoriev I."/>
        </authorList>
    </citation>
    <scope>NUCLEOTIDE SEQUENCE</scope>
    <source>
        <strain evidence="2">CBS 175.79</strain>
    </source>
</reference>
<feature type="compositionally biased region" description="Low complexity" evidence="1">
    <location>
        <begin position="319"/>
        <end position="359"/>
    </location>
</feature>
<feature type="compositionally biased region" description="Low complexity" evidence="1">
    <location>
        <begin position="52"/>
        <end position="89"/>
    </location>
</feature>
<evidence type="ECO:0000313" key="2">
    <source>
        <dbReference type="EMBL" id="KAF2017540.1"/>
    </source>
</evidence>
<proteinExistence type="predicted"/>
<feature type="compositionally biased region" description="Low complexity" evidence="1">
    <location>
        <begin position="447"/>
        <end position="458"/>
    </location>
</feature>
<feature type="region of interest" description="Disordered" evidence="1">
    <location>
        <begin position="1"/>
        <end position="623"/>
    </location>
</feature>
<feature type="compositionally biased region" description="Polar residues" evidence="1">
    <location>
        <begin position="606"/>
        <end position="620"/>
    </location>
</feature>
<organism evidence="2 3">
    <name type="scientific">Aaosphaeria arxii CBS 175.79</name>
    <dbReference type="NCBI Taxonomy" id="1450172"/>
    <lineage>
        <taxon>Eukaryota</taxon>
        <taxon>Fungi</taxon>
        <taxon>Dikarya</taxon>
        <taxon>Ascomycota</taxon>
        <taxon>Pezizomycotina</taxon>
        <taxon>Dothideomycetes</taxon>
        <taxon>Pleosporomycetidae</taxon>
        <taxon>Pleosporales</taxon>
        <taxon>Pleosporales incertae sedis</taxon>
        <taxon>Aaosphaeria</taxon>
    </lineage>
</organism>
<protein>
    <recommendedName>
        <fullName evidence="4">Nuclear pore complex NUP2/50/61 domain-containing protein</fullName>
    </recommendedName>
</protein>
<evidence type="ECO:0008006" key="4">
    <source>
        <dbReference type="Google" id="ProtNLM"/>
    </source>
</evidence>
<dbReference type="OrthoDB" id="10265837at2759"/>
<feature type="compositionally biased region" description="Low complexity" evidence="1">
    <location>
        <begin position="372"/>
        <end position="389"/>
    </location>
</feature>
<evidence type="ECO:0000256" key="1">
    <source>
        <dbReference type="SAM" id="MobiDB-lite"/>
    </source>
</evidence>
<keyword evidence="3" id="KW-1185">Reference proteome</keyword>
<name>A0A6A5XY20_9PLEO</name>